<comment type="caution">
    <text evidence="2">The sequence shown here is derived from an EMBL/GenBank/DDBJ whole genome shotgun (WGS) entry which is preliminary data.</text>
</comment>
<organism evidence="2 3">
    <name type="scientific">Stephania japonica</name>
    <dbReference type="NCBI Taxonomy" id="461633"/>
    <lineage>
        <taxon>Eukaryota</taxon>
        <taxon>Viridiplantae</taxon>
        <taxon>Streptophyta</taxon>
        <taxon>Embryophyta</taxon>
        <taxon>Tracheophyta</taxon>
        <taxon>Spermatophyta</taxon>
        <taxon>Magnoliopsida</taxon>
        <taxon>Ranunculales</taxon>
        <taxon>Menispermaceae</taxon>
        <taxon>Menispermoideae</taxon>
        <taxon>Cissampelideae</taxon>
        <taxon>Stephania</taxon>
    </lineage>
</organism>
<reference evidence="2 3" key="1">
    <citation type="submission" date="2024-01" db="EMBL/GenBank/DDBJ databases">
        <title>Genome assemblies of Stephania.</title>
        <authorList>
            <person name="Yang L."/>
        </authorList>
    </citation>
    <scope>NUCLEOTIDE SEQUENCE [LARGE SCALE GENOMIC DNA]</scope>
    <source>
        <strain evidence="2">QJT</strain>
        <tissue evidence="2">Leaf</tissue>
    </source>
</reference>
<proteinExistence type="predicted"/>
<evidence type="ECO:0000256" key="1">
    <source>
        <dbReference type="SAM" id="MobiDB-lite"/>
    </source>
</evidence>
<keyword evidence="3" id="KW-1185">Reference proteome</keyword>
<evidence type="ECO:0000313" key="3">
    <source>
        <dbReference type="Proteomes" id="UP001417504"/>
    </source>
</evidence>
<name>A0AAP0NQY3_9MAGN</name>
<accession>A0AAP0NQY3</accession>
<protein>
    <submittedName>
        <fullName evidence="2">Uncharacterized protein</fullName>
    </submittedName>
</protein>
<feature type="region of interest" description="Disordered" evidence="1">
    <location>
        <begin position="1"/>
        <end position="32"/>
    </location>
</feature>
<dbReference type="Proteomes" id="UP001417504">
    <property type="component" value="Unassembled WGS sequence"/>
</dbReference>
<feature type="compositionally biased region" description="Basic and acidic residues" evidence="1">
    <location>
        <begin position="1"/>
        <end position="21"/>
    </location>
</feature>
<dbReference type="EMBL" id="JBBNAE010000006">
    <property type="protein sequence ID" value="KAK9116018.1"/>
    <property type="molecule type" value="Genomic_DNA"/>
</dbReference>
<gene>
    <name evidence="2" type="ORF">Sjap_014965</name>
</gene>
<dbReference type="AlphaFoldDB" id="A0AAP0NQY3"/>
<feature type="compositionally biased region" description="Basic and acidic residues" evidence="1">
    <location>
        <begin position="119"/>
        <end position="131"/>
    </location>
</feature>
<sequence>MEEQLHKDGDHALQTKMDCKPRHTRNSTTASSLPRLSASIAIVWTAQKPSRLLAMHCCCSGVVAGSLCRRPCTGEGHQKPLSTSQNPKISHHRHSISPSSPITSGEGGGGVLTQRRSSKPVERIHEQLDLG</sequence>
<feature type="region of interest" description="Disordered" evidence="1">
    <location>
        <begin position="73"/>
        <end position="131"/>
    </location>
</feature>
<evidence type="ECO:0000313" key="2">
    <source>
        <dbReference type="EMBL" id="KAK9116018.1"/>
    </source>
</evidence>